<evidence type="ECO:0000256" key="7">
    <source>
        <dbReference type="RuleBase" id="RU004279"/>
    </source>
</evidence>
<evidence type="ECO:0000256" key="5">
    <source>
        <dbReference type="ARBA" id="ARBA00023163"/>
    </source>
</evidence>
<evidence type="ECO:0000313" key="9">
    <source>
        <dbReference type="EMBL" id="PIM95453.1"/>
    </source>
</evidence>
<comment type="catalytic activity">
    <reaction evidence="6 7">
        <text>RNA(n) + a ribonucleoside 5'-triphosphate = RNA(n+1) + diphosphate</text>
        <dbReference type="Rhea" id="RHEA:21248"/>
        <dbReference type="Rhea" id="RHEA-COMP:14527"/>
        <dbReference type="Rhea" id="RHEA-COMP:17342"/>
        <dbReference type="ChEBI" id="CHEBI:33019"/>
        <dbReference type="ChEBI" id="CHEBI:61557"/>
        <dbReference type="ChEBI" id="CHEBI:140395"/>
        <dbReference type="EC" id="2.7.7.6"/>
    </reaction>
</comment>
<dbReference type="Gene3D" id="1.10.274.100">
    <property type="entry name" value="RNA polymerase Rpb1, domain 3"/>
    <property type="match status" value="2"/>
</dbReference>
<dbReference type="PANTHER" id="PTHR19376:SF54">
    <property type="entry name" value="DNA-DIRECTED RNA POLYMERASE SUBUNIT BETA"/>
    <property type="match status" value="1"/>
</dbReference>
<dbReference type="InterPro" id="IPR007080">
    <property type="entry name" value="RNA_pol_Rpb1_1"/>
</dbReference>
<proteinExistence type="inferred from homology"/>
<dbReference type="Gene3D" id="1.10.1790.20">
    <property type="match status" value="1"/>
</dbReference>
<evidence type="ECO:0000313" key="10">
    <source>
        <dbReference type="Proteomes" id="UP000228684"/>
    </source>
</evidence>
<evidence type="ECO:0000256" key="4">
    <source>
        <dbReference type="ARBA" id="ARBA00022723"/>
    </source>
</evidence>
<dbReference type="Gene3D" id="2.40.50.100">
    <property type="match status" value="1"/>
</dbReference>
<dbReference type="InterPro" id="IPR006592">
    <property type="entry name" value="RNA_pol_N"/>
</dbReference>
<comment type="function">
    <text evidence="7">DNA-dependent RNA polymerase catalyzes the transcription of DNA into RNA using the four ribonucleoside triphosphates as substrates.</text>
</comment>
<evidence type="ECO:0000256" key="3">
    <source>
        <dbReference type="ARBA" id="ARBA00022695"/>
    </source>
</evidence>
<keyword evidence="4" id="KW-0479">Metal-binding</keyword>
<keyword evidence="10" id="KW-1185">Reference proteome</keyword>
<evidence type="ECO:0000256" key="6">
    <source>
        <dbReference type="ARBA" id="ARBA00048552"/>
    </source>
</evidence>
<keyword evidence="2 7" id="KW-0808">Transferase</keyword>
<dbReference type="InterPro" id="IPR000722">
    <property type="entry name" value="RNA_pol_asu"/>
</dbReference>
<protein>
    <recommendedName>
        <fullName evidence="7">DNA-directed RNA polymerase subunit</fullName>
        <ecNumber evidence="7">2.7.7.6</ecNumber>
    </recommendedName>
</protein>
<dbReference type="Gene3D" id="1.10.132.30">
    <property type="match status" value="1"/>
</dbReference>
<evidence type="ECO:0000256" key="1">
    <source>
        <dbReference type="ARBA" id="ARBA00022478"/>
    </source>
</evidence>
<dbReference type="EMBL" id="NXGM01000029">
    <property type="protein sequence ID" value="PIM95453.1"/>
    <property type="molecule type" value="Genomic_DNA"/>
</dbReference>
<dbReference type="InterPro" id="IPR007081">
    <property type="entry name" value="RNA_pol_Rpb1_5"/>
</dbReference>
<dbReference type="Gene3D" id="4.10.860.120">
    <property type="entry name" value="RNA polymerase II, clamp domain"/>
    <property type="match status" value="1"/>
</dbReference>
<dbReference type="InterPro" id="IPR042102">
    <property type="entry name" value="RNA_pol_Rpb1_3_sf"/>
</dbReference>
<keyword evidence="5 7" id="KW-0804">Transcription</keyword>
<comment type="similarity">
    <text evidence="7">Belongs to the RNA polymerase beta' chain family.</text>
</comment>
<dbReference type="SMART" id="SM00663">
    <property type="entry name" value="RPOLA_N"/>
    <property type="match status" value="1"/>
</dbReference>
<accession>A0ABX4MFU2</accession>
<keyword evidence="1 7" id="KW-0240">DNA-directed RNA polymerase</keyword>
<reference evidence="9" key="1">
    <citation type="submission" date="2017-09" db="EMBL/GenBank/DDBJ databases">
        <authorList>
            <person name="Campbell M.A."/>
            <person name="Lukasik P."/>
            <person name="Simon C."/>
            <person name="McCutcheon J.P."/>
        </authorList>
    </citation>
    <scope>NUCLEOTIDE SEQUENCE [LARGE SCALE GENOMIC DNA]</scope>
    <source>
        <strain evidence="9">MAGNEO</strain>
    </source>
</reference>
<dbReference type="InterPro" id="IPR038120">
    <property type="entry name" value="Rpb1_funnel_sf"/>
</dbReference>
<dbReference type="Gene3D" id="1.10.150.390">
    <property type="match status" value="1"/>
</dbReference>
<dbReference type="Gene3D" id="1.10.40.90">
    <property type="match status" value="1"/>
</dbReference>
<dbReference type="Pfam" id="PF04998">
    <property type="entry name" value="RNA_pol_Rpb1_5"/>
    <property type="match status" value="1"/>
</dbReference>
<dbReference type="Proteomes" id="UP000228684">
    <property type="component" value="Unassembled WGS sequence"/>
</dbReference>
<dbReference type="SUPFAM" id="SSF64484">
    <property type="entry name" value="beta and beta-prime subunits of DNA dependent RNA-polymerase"/>
    <property type="match status" value="1"/>
</dbReference>
<evidence type="ECO:0000256" key="2">
    <source>
        <dbReference type="ARBA" id="ARBA00022679"/>
    </source>
</evidence>
<keyword evidence="3 7" id="KW-0548">Nucleotidyltransferase</keyword>
<dbReference type="Pfam" id="PF04983">
    <property type="entry name" value="RNA_pol_Rpb1_3"/>
    <property type="match status" value="1"/>
</dbReference>
<evidence type="ECO:0000259" key="8">
    <source>
        <dbReference type="SMART" id="SM00663"/>
    </source>
</evidence>
<comment type="caution">
    <text evidence="9">The sequence shown here is derived from an EMBL/GenBank/DDBJ whole genome shotgun (WGS) entry which is preliminary data.</text>
</comment>
<dbReference type="InterPro" id="IPR044893">
    <property type="entry name" value="RNA_pol_Rpb1_clamp_domain"/>
</dbReference>
<organism evidence="9 10">
    <name type="scientific">Candidatus Hodgkinia cicadicola</name>
    <dbReference type="NCBI Taxonomy" id="573658"/>
    <lineage>
        <taxon>Bacteria</taxon>
        <taxon>Pseudomonadati</taxon>
        <taxon>Pseudomonadota</taxon>
        <taxon>Alphaproteobacteria</taxon>
        <taxon>Hyphomicrobiales</taxon>
        <taxon>Candidatus Hodgkinia</taxon>
    </lineage>
</organism>
<dbReference type="GO" id="GO:0003899">
    <property type="term" value="F:DNA-directed RNA polymerase activity"/>
    <property type="evidence" value="ECO:0007669"/>
    <property type="project" value="UniProtKB-EC"/>
</dbReference>
<dbReference type="Pfam" id="PF00623">
    <property type="entry name" value="RNA_pol_Rpb1_2"/>
    <property type="match status" value="1"/>
</dbReference>
<dbReference type="Gene3D" id="2.40.40.20">
    <property type="match status" value="1"/>
</dbReference>
<dbReference type="InterPro" id="IPR045867">
    <property type="entry name" value="DNA-dir_RpoC_beta_prime"/>
</dbReference>
<dbReference type="GO" id="GO:0000428">
    <property type="term" value="C:DNA-directed RNA polymerase complex"/>
    <property type="evidence" value="ECO:0007669"/>
    <property type="project" value="UniProtKB-KW"/>
</dbReference>
<dbReference type="EC" id="2.7.7.6" evidence="7"/>
<gene>
    <name evidence="9" type="primary">rpoC</name>
    <name evidence="9" type="ORF">magneo_157</name>
</gene>
<feature type="domain" description="RNA polymerase N-terminal" evidence="8">
    <location>
        <begin position="227"/>
        <end position="510"/>
    </location>
</feature>
<sequence length="1326" mass="150216">MNNINKIFSKQILGLKFEIASPETILSWSYGEVRNGNSFDDDGKPVIDGLFCLQIFGSKNKTECLCKTPTLTQSFGCMVCGMYLGESKLKLRSRFGHINLAIPMVHTLFYKTMPNILSSLLNIDVEIVRDLIGCKFHVIRRCDSEEYECGQIISTETYRDLWTKKKGYEVVSSGDAILLLLSKIRLKEVKQSLIDSKHNVESVEILEDIRKRIEIIDWFINNKMSLDLMVIKVLPVLPAELRPSVVLDDNTQASSDLNELYKGIINVNNIVLRNMEQMDHGLIDVDEYVMGIELLQQNVDSLIDNSKHFNEPVGYNNSTLKSLTEILKGKRGMFRHNILGKRVDYSGRSVIVPGLDLSINECAIPRSMAVELFEPFIYSKLMLESKINGQWNIKNLLCFDRQMGYKVLEEIVKYCPVVLNRAPTLHKLSMRAFWVKLTNEKVIRLHPLVCSGFNADFDGDQMAVHVPLSQKARIETTMLLMTENNVFHPAHGDPCILPTQDMVLGLYYMSLTSSEQKDMRFSSYVEVNKALIHKKIGLHTKVKFTTIKNDIRVTVFTTPGRLLISELVPSNCNFVYGWDDPELSKQFILDVIEMVNEKCGKKQMVTFCERLMKIGLKYVTQSGLSLSRSDFDTSSYKRFLLRNVRSIINKSWFDISNKTKLPMFWPIWHKTLIDVYNNINLKTYGNTLKQTAIQMIVNSGARGTVQQVQQLFGSRGYVSDFDGKQSRIPILNSYNEGLSLIQLFCCTYSSRRGLMDTALKTASSGYLTRKLVESTREWVIDEVDCCTKNGLCVSPIIDLEFIKHRLIGRFLLRDILSNGMVMARKNELITVKNVSKMLICCGNQLWIRSPLTCQATSGICKFCYGIELSSGDMVQYGDSVGVLAAQSIGEPGTQLTLRTFHGLTETGHREHIQNLNNCLTSPFSGIIKIEHLSCVCSDDFDMIVTTSECILSILQDDNKIRSYKLSRGTRLLVHDNECVNVGGILCINPVRSNSILVLTNGTIIFECLKYGLNLCKFHNNKSNFVRRYIKTKQLTNKIPLVCLSLGKGIKLCCSSVWDKINFLVKPGLNVRVFDILFEVIFNYKIHNEITLTEGFERLSKLFDNSIAEDNRAVICNTDSVLRYGTDGNGNGMVVIDPMRLNERPLVFSDVNVELFTDDNEVIKQGGIVIPGEIDLSNYAEVYGLNRFNNYFIETVQEIYKEQGVNVNSKHIEMILRQMTNIINISDPGDSTLSINNDYSWQDFARINRYVNLLGGRLAVGRRKIVGVTKSCMNKSSILSSISFQGSIKPVIKAILSGIDYRITDIKDRIILGKLPSIGTGFIMNKR</sequence>
<dbReference type="InterPro" id="IPR007066">
    <property type="entry name" value="RNA_pol_Rpb1_3"/>
</dbReference>
<dbReference type="PANTHER" id="PTHR19376">
    <property type="entry name" value="DNA-DIRECTED RNA POLYMERASE"/>
    <property type="match status" value="1"/>
</dbReference>
<name>A0ABX4MFU2_9HYPH</name>
<dbReference type="Pfam" id="PF04997">
    <property type="entry name" value="RNA_pol_Rpb1_1"/>
    <property type="match status" value="1"/>
</dbReference>